<protein>
    <submittedName>
        <fullName evidence="2">Uncharacterized protein</fullName>
    </submittedName>
</protein>
<evidence type="ECO:0000313" key="2">
    <source>
        <dbReference type="EMBL" id="KAE8691442.1"/>
    </source>
</evidence>
<dbReference type="AlphaFoldDB" id="A0A6A2ZJW5"/>
<keyword evidence="1" id="KW-1133">Transmembrane helix</keyword>
<organism evidence="2 3">
    <name type="scientific">Hibiscus syriacus</name>
    <name type="common">Rose of Sharon</name>
    <dbReference type="NCBI Taxonomy" id="106335"/>
    <lineage>
        <taxon>Eukaryota</taxon>
        <taxon>Viridiplantae</taxon>
        <taxon>Streptophyta</taxon>
        <taxon>Embryophyta</taxon>
        <taxon>Tracheophyta</taxon>
        <taxon>Spermatophyta</taxon>
        <taxon>Magnoliopsida</taxon>
        <taxon>eudicotyledons</taxon>
        <taxon>Gunneridae</taxon>
        <taxon>Pentapetalae</taxon>
        <taxon>rosids</taxon>
        <taxon>malvids</taxon>
        <taxon>Malvales</taxon>
        <taxon>Malvaceae</taxon>
        <taxon>Malvoideae</taxon>
        <taxon>Hibiscus</taxon>
    </lineage>
</organism>
<dbReference type="InterPro" id="IPR009606">
    <property type="entry name" value="DEAL/Modifying_wall_lignin1/2"/>
</dbReference>
<name>A0A6A2ZJW5_HIBSY</name>
<reference evidence="2" key="1">
    <citation type="submission" date="2019-09" db="EMBL/GenBank/DDBJ databases">
        <title>Draft genome information of white flower Hibiscus syriacus.</title>
        <authorList>
            <person name="Kim Y.-M."/>
        </authorList>
    </citation>
    <scope>NUCLEOTIDE SEQUENCE [LARGE SCALE GENOMIC DNA]</scope>
    <source>
        <strain evidence="2">YM2019G1</strain>
    </source>
</reference>
<sequence length="142" mass="15498">MVRFGGVVICLLIVAMDVKHLSLWIFKCRDPSRDAFKLALGAAALLTLAHILANLLGGCMCVCSQQDFHRSSANTQLSVTCLIFTCDGIVNAGDRDTIEREVQGIVWSDAPPFPVHRRDIVFCSRPVSVAYYVSATAAIEVK</sequence>
<evidence type="ECO:0000313" key="3">
    <source>
        <dbReference type="Proteomes" id="UP000436088"/>
    </source>
</evidence>
<keyword evidence="3" id="KW-1185">Reference proteome</keyword>
<comment type="caution">
    <text evidence="2">The sequence shown here is derived from an EMBL/GenBank/DDBJ whole genome shotgun (WGS) entry which is preliminary data.</text>
</comment>
<dbReference type="Proteomes" id="UP000436088">
    <property type="component" value="Unassembled WGS sequence"/>
</dbReference>
<proteinExistence type="predicted"/>
<dbReference type="EMBL" id="VEPZ02001149">
    <property type="protein sequence ID" value="KAE8691442.1"/>
    <property type="molecule type" value="Genomic_DNA"/>
</dbReference>
<gene>
    <name evidence="2" type="ORF">F3Y22_tig00110890pilonHSYRG01426</name>
</gene>
<dbReference type="Pfam" id="PF06749">
    <property type="entry name" value="DUF1218"/>
    <property type="match status" value="1"/>
</dbReference>
<keyword evidence="1" id="KW-0472">Membrane</keyword>
<feature type="transmembrane region" description="Helical" evidence="1">
    <location>
        <begin position="6"/>
        <end position="26"/>
    </location>
</feature>
<keyword evidence="1" id="KW-0812">Transmembrane</keyword>
<evidence type="ECO:0000256" key="1">
    <source>
        <dbReference type="SAM" id="Phobius"/>
    </source>
</evidence>
<feature type="transmembrane region" description="Helical" evidence="1">
    <location>
        <begin position="38"/>
        <end position="57"/>
    </location>
</feature>
<accession>A0A6A2ZJW5</accession>